<dbReference type="SMART" id="SM00225">
    <property type="entry name" value="BTB"/>
    <property type="match status" value="1"/>
</dbReference>
<gene>
    <name evidence="2" type="ORF">BD410DRAFT_795097</name>
</gene>
<evidence type="ECO:0000259" key="1">
    <source>
        <dbReference type="PROSITE" id="PS50097"/>
    </source>
</evidence>
<evidence type="ECO:0000313" key="2">
    <source>
        <dbReference type="EMBL" id="TDL16697.1"/>
    </source>
</evidence>
<dbReference type="Gene3D" id="3.30.710.10">
    <property type="entry name" value="Potassium Channel Kv1.1, Chain A"/>
    <property type="match status" value="1"/>
</dbReference>
<proteinExistence type="predicted"/>
<dbReference type="EMBL" id="ML170237">
    <property type="protein sequence ID" value="TDL16697.1"/>
    <property type="molecule type" value="Genomic_DNA"/>
</dbReference>
<dbReference type="Proteomes" id="UP000294933">
    <property type="component" value="Unassembled WGS sequence"/>
</dbReference>
<keyword evidence="3" id="KW-1185">Reference proteome</keyword>
<dbReference type="Pfam" id="PF00651">
    <property type="entry name" value="BTB"/>
    <property type="match status" value="1"/>
</dbReference>
<dbReference type="InterPro" id="IPR011333">
    <property type="entry name" value="SKP1/BTB/POZ_sf"/>
</dbReference>
<dbReference type="SUPFAM" id="SSF54695">
    <property type="entry name" value="POZ domain"/>
    <property type="match status" value="1"/>
</dbReference>
<name>A0A4Y7PMQ8_9AGAM</name>
<protein>
    <recommendedName>
        <fullName evidence="1">BTB domain-containing protein</fullName>
    </recommendedName>
</protein>
<dbReference type="AlphaFoldDB" id="A0A4Y7PMQ8"/>
<evidence type="ECO:0000313" key="3">
    <source>
        <dbReference type="Proteomes" id="UP000294933"/>
    </source>
</evidence>
<dbReference type="VEuPathDB" id="FungiDB:BD410DRAFT_795097"/>
<sequence length="335" mass="37952">MMDSDSVYIPITDRKRHPRLWFDDGNIILATNLSLFRVHRGLLSMNSPVFADMLSMPQPGRLEDTVEDLPVVEINDDDTDFTHLLCFFYDHRYYQGGTMTTFEKISGLLRTSTKYQMDDLRNEVISHLALAYPSTCEGYLKAVDPNAAVPLFPPFLGQHFAVVALARETGASVLLPAALWRSMCMTSKEILDGVVDSNGTRYMLSPADIRRCILKKSQVYKRLVRMENMFTAMLKPQTCVNRRNLKGGKAIPACMEIAVSEVIIHFSNAAEETRDDHDMFQMGAFEAWRPLLCDGCRNGADSLLAGWRTDWWSSFPSAFELPEWGRLTDDNNISV</sequence>
<organism evidence="2 3">
    <name type="scientific">Rickenella mellea</name>
    <dbReference type="NCBI Taxonomy" id="50990"/>
    <lineage>
        <taxon>Eukaryota</taxon>
        <taxon>Fungi</taxon>
        <taxon>Dikarya</taxon>
        <taxon>Basidiomycota</taxon>
        <taxon>Agaricomycotina</taxon>
        <taxon>Agaricomycetes</taxon>
        <taxon>Hymenochaetales</taxon>
        <taxon>Rickenellaceae</taxon>
        <taxon>Rickenella</taxon>
    </lineage>
</organism>
<reference evidence="2 3" key="1">
    <citation type="submission" date="2018-06" db="EMBL/GenBank/DDBJ databases">
        <title>A transcriptomic atlas of mushroom development highlights an independent origin of complex multicellularity.</title>
        <authorList>
            <consortium name="DOE Joint Genome Institute"/>
            <person name="Krizsan K."/>
            <person name="Almasi E."/>
            <person name="Merenyi Z."/>
            <person name="Sahu N."/>
            <person name="Viragh M."/>
            <person name="Koszo T."/>
            <person name="Mondo S."/>
            <person name="Kiss B."/>
            <person name="Balint B."/>
            <person name="Kues U."/>
            <person name="Barry K."/>
            <person name="Hegedus J.C."/>
            <person name="Henrissat B."/>
            <person name="Johnson J."/>
            <person name="Lipzen A."/>
            <person name="Ohm R."/>
            <person name="Nagy I."/>
            <person name="Pangilinan J."/>
            <person name="Yan J."/>
            <person name="Xiong Y."/>
            <person name="Grigoriev I.V."/>
            <person name="Hibbett D.S."/>
            <person name="Nagy L.G."/>
        </authorList>
    </citation>
    <scope>NUCLEOTIDE SEQUENCE [LARGE SCALE GENOMIC DNA]</scope>
    <source>
        <strain evidence="2 3">SZMC22713</strain>
    </source>
</reference>
<dbReference type="OrthoDB" id="3217871at2759"/>
<dbReference type="PROSITE" id="PS50097">
    <property type="entry name" value="BTB"/>
    <property type="match status" value="1"/>
</dbReference>
<accession>A0A4Y7PMQ8</accession>
<feature type="domain" description="BTB" evidence="1">
    <location>
        <begin position="25"/>
        <end position="92"/>
    </location>
</feature>
<dbReference type="InterPro" id="IPR000210">
    <property type="entry name" value="BTB/POZ_dom"/>
</dbReference>